<gene>
    <name evidence="1" type="primary">hutX</name>
    <name evidence="1" type="ORF">NB640_01790</name>
</gene>
<dbReference type="EMBL" id="CP098242">
    <property type="protein sequence ID" value="WAW10421.1"/>
    <property type="molecule type" value="Genomic_DNA"/>
</dbReference>
<dbReference type="CDD" id="cd16829">
    <property type="entry name" value="ChuX_HutX-like"/>
    <property type="match status" value="1"/>
</dbReference>
<dbReference type="Gene3D" id="3.40.1570.10">
    <property type="entry name" value="HemS/ChuS/ChuX like domains"/>
    <property type="match status" value="1"/>
</dbReference>
<protein>
    <submittedName>
        <fullName evidence="1">Heme utilization cystosolic carrier protein HutX</fullName>
    </submittedName>
</protein>
<dbReference type="Pfam" id="PF06228">
    <property type="entry name" value="ChuX_HutX"/>
    <property type="match status" value="1"/>
</dbReference>
<dbReference type="Proteomes" id="UP001156215">
    <property type="component" value="Chromosome"/>
</dbReference>
<dbReference type="NCBIfam" id="TIGR04108">
    <property type="entry name" value="HutX"/>
    <property type="match status" value="1"/>
</dbReference>
<proteinExistence type="predicted"/>
<name>A0A9E9LY28_9BURK</name>
<dbReference type="AlphaFoldDB" id="A0A9E9LY28"/>
<sequence>MTTEEIQAMDKAAVGQILKKNPGVILEGLAKSSGFSMAELIELLPEEMWQKTEGEHFVEIMQAIAMMGKITFVMHTADVVLEFSGTLPTGEVGHGFYNLSYQSPLHGHLRASNCQSIYLVERPFMNKQTISVQFMNEAGDAMFKIFAGRDDNGEHMPEQLDALRSLFDRALAGATA</sequence>
<organism evidence="1 2">
    <name type="scientific">Oxalobacter vibrioformis</name>
    <dbReference type="NCBI Taxonomy" id="933080"/>
    <lineage>
        <taxon>Bacteria</taxon>
        <taxon>Pseudomonadati</taxon>
        <taxon>Pseudomonadota</taxon>
        <taxon>Betaproteobacteria</taxon>
        <taxon>Burkholderiales</taxon>
        <taxon>Oxalobacteraceae</taxon>
        <taxon>Oxalobacter</taxon>
    </lineage>
</organism>
<keyword evidence="2" id="KW-1185">Reference proteome</keyword>
<dbReference type="RefSeq" id="WP_269309435.1">
    <property type="nucleotide sequence ID" value="NZ_CP098242.1"/>
</dbReference>
<dbReference type="SUPFAM" id="SSF144064">
    <property type="entry name" value="Heme iron utilization protein-like"/>
    <property type="match status" value="1"/>
</dbReference>
<dbReference type="PIRSF" id="PIRSF030840">
    <property type="entry name" value="DUF1008"/>
    <property type="match status" value="1"/>
</dbReference>
<reference evidence="1" key="1">
    <citation type="journal article" date="2022" name="Front. Microbiol.">
        <title>New perspectives on an old grouping: The genomic and phenotypic variability of Oxalobacter formigenes and the implications for calcium oxalate stone prevention.</title>
        <authorList>
            <person name="Chmiel J.A."/>
            <person name="Carr C."/>
            <person name="Stuivenberg G.A."/>
            <person name="Venema R."/>
            <person name="Chanyi R.M."/>
            <person name="Al K.F."/>
            <person name="Giguere D."/>
            <person name="Say H."/>
            <person name="Akouris P.P."/>
            <person name="Dominguez Romero S.A."/>
            <person name="Kwong A."/>
            <person name="Tai V."/>
            <person name="Koval S.F."/>
            <person name="Razvi H."/>
            <person name="Bjazevic J."/>
            <person name="Burton J.P."/>
        </authorList>
    </citation>
    <scope>NUCLEOTIDE SEQUENCE</scope>
    <source>
        <strain evidence="1">WoOx3</strain>
    </source>
</reference>
<dbReference type="KEGG" id="ovb:NB640_01790"/>
<accession>A0A9E9LY28</accession>
<dbReference type="InterPro" id="IPR010413">
    <property type="entry name" value="HutX-like"/>
</dbReference>
<dbReference type="InterPro" id="IPR053733">
    <property type="entry name" value="Heme_Transport_Util_sf"/>
</dbReference>
<evidence type="ECO:0000313" key="1">
    <source>
        <dbReference type="EMBL" id="WAW10421.1"/>
    </source>
</evidence>
<evidence type="ECO:0000313" key="2">
    <source>
        <dbReference type="Proteomes" id="UP001156215"/>
    </source>
</evidence>